<dbReference type="Proteomes" id="UP000252139">
    <property type="component" value="Unassembled WGS sequence"/>
</dbReference>
<dbReference type="EMBL" id="PJQL01004002">
    <property type="protein sequence ID" value="RCH80281.1"/>
    <property type="molecule type" value="Genomic_DNA"/>
</dbReference>
<dbReference type="OrthoDB" id="2282250at2759"/>
<proteinExistence type="predicted"/>
<evidence type="ECO:0000313" key="2">
    <source>
        <dbReference type="Proteomes" id="UP000252139"/>
    </source>
</evidence>
<feature type="non-terminal residue" evidence="1">
    <location>
        <position position="213"/>
    </location>
</feature>
<feature type="non-terminal residue" evidence="1">
    <location>
        <position position="1"/>
    </location>
</feature>
<evidence type="ECO:0000313" key="1">
    <source>
        <dbReference type="EMBL" id="RCH80281.1"/>
    </source>
</evidence>
<sequence length="213" mass="24023">PDDLILFKLPCFHKPGEDRVSKLIARHQSTVDMIAASLLGVNEGTYASTNTTFTDSAECDVLYIPQSSATQSLPPVIIEFQHSVTKRFMCRSIQYCINNVILELAKRRDPAQLSDIRLLVLNNIYKFDRDFASSVSKYFSSKVHTLLKPILSFDVYLPAKGLNCYDWCMKIEVSPPVDWISSITLCIELLTKACESKNLLDIHTVHVLAQILP</sequence>
<name>A0A367IS11_RHIAZ</name>
<protein>
    <submittedName>
        <fullName evidence="1">Uncharacterized protein</fullName>
    </submittedName>
</protein>
<comment type="caution">
    <text evidence="1">The sequence shown here is derived from an EMBL/GenBank/DDBJ whole genome shotgun (WGS) entry which is preliminary data.</text>
</comment>
<accession>A0A367IS11</accession>
<dbReference type="AlphaFoldDB" id="A0A367IS11"/>
<reference evidence="1 2" key="1">
    <citation type="journal article" date="2018" name="G3 (Bethesda)">
        <title>Phylogenetic and Phylogenomic Definition of Rhizopus Species.</title>
        <authorList>
            <person name="Gryganskyi A.P."/>
            <person name="Golan J."/>
            <person name="Dolatabadi S."/>
            <person name="Mondo S."/>
            <person name="Robb S."/>
            <person name="Idnurm A."/>
            <person name="Muszewska A."/>
            <person name="Steczkiewicz K."/>
            <person name="Masonjones S."/>
            <person name="Liao H.L."/>
            <person name="Gajdeczka M.T."/>
            <person name="Anike F."/>
            <person name="Vuek A."/>
            <person name="Anishchenko I.M."/>
            <person name="Voigt K."/>
            <person name="de Hoog G.S."/>
            <person name="Smith M.E."/>
            <person name="Heitman J."/>
            <person name="Vilgalys R."/>
            <person name="Stajich J.E."/>
        </authorList>
    </citation>
    <scope>NUCLEOTIDE SEQUENCE [LARGE SCALE GENOMIC DNA]</scope>
    <source>
        <strain evidence="1 2">CBS 357.93</strain>
    </source>
</reference>
<keyword evidence="2" id="KW-1185">Reference proteome</keyword>
<organism evidence="1 2">
    <name type="scientific">Rhizopus azygosporus</name>
    <name type="common">Rhizopus microsporus var. azygosporus</name>
    <dbReference type="NCBI Taxonomy" id="86630"/>
    <lineage>
        <taxon>Eukaryota</taxon>
        <taxon>Fungi</taxon>
        <taxon>Fungi incertae sedis</taxon>
        <taxon>Mucoromycota</taxon>
        <taxon>Mucoromycotina</taxon>
        <taxon>Mucoromycetes</taxon>
        <taxon>Mucorales</taxon>
        <taxon>Mucorineae</taxon>
        <taxon>Rhizopodaceae</taxon>
        <taxon>Rhizopus</taxon>
    </lineage>
</organism>
<gene>
    <name evidence="1" type="ORF">CU097_003269</name>
</gene>